<evidence type="ECO:0000256" key="4">
    <source>
        <dbReference type="ARBA" id="ARBA00022679"/>
    </source>
</evidence>
<dbReference type="PANTHER" id="PTHR33908">
    <property type="entry name" value="MANNOSYLTRANSFERASE YKCB-RELATED"/>
    <property type="match status" value="1"/>
</dbReference>
<feature type="transmembrane region" description="Helical" evidence="8">
    <location>
        <begin position="158"/>
        <end position="185"/>
    </location>
</feature>
<feature type="domain" description="Glycosyltransferase RgtA/B/C/D-like" evidence="9">
    <location>
        <begin position="57"/>
        <end position="213"/>
    </location>
</feature>
<dbReference type="InterPro" id="IPR038731">
    <property type="entry name" value="RgtA/B/C-like"/>
</dbReference>
<name>A0ABU3DBY7_9RHOB</name>
<organism evidence="10 11">
    <name type="scientific">Tropicimonas omnivorans</name>
    <dbReference type="NCBI Taxonomy" id="3075590"/>
    <lineage>
        <taxon>Bacteria</taxon>
        <taxon>Pseudomonadati</taxon>
        <taxon>Pseudomonadota</taxon>
        <taxon>Alphaproteobacteria</taxon>
        <taxon>Rhodobacterales</taxon>
        <taxon>Roseobacteraceae</taxon>
        <taxon>Tropicimonas</taxon>
    </lineage>
</organism>
<dbReference type="GO" id="GO:0016757">
    <property type="term" value="F:glycosyltransferase activity"/>
    <property type="evidence" value="ECO:0007669"/>
    <property type="project" value="UniProtKB-KW"/>
</dbReference>
<keyword evidence="2" id="KW-1003">Cell membrane</keyword>
<dbReference type="InterPro" id="IPR050297">
    <property type="entry name" value="LipidA_mod_glycosyltrf_83"/>
</dbReference>
<feature type="transmembrane region" description="Helical" evidence="8">
    <location>
        <begin position="280"/>
        <end position="300"/>
    </location>
</feature>
<gene>
    <name evidence="10" type="ORF">RM543_00905</name>
</gene>
<reference evidence="10 11" key="1">
    <citation type="submission" date="2023-09" db="EMBL/GenBank/DDBJ databases">
        <authorList>
            <person name="Rey-Velasco X."/>
        </authorList>
    </citation>
    <scope>NUCLEOTIDE SEQUENCE [LARGE SCALE GENOMIC DNA]</scope>
    <source>
        <strain evidence="10 11">F158</strain>
    </source>
</reference>
<keyword evidence="4 10" id="KW-0808">Transferase</keyword>
<feature type="transmembrane region" description="Helical" evidence="8">
    <location>
        <begin position="248"/>
        <end position="268"/>
    </location>
</feature>
<evidence type="ECO:0000256" key="8">
    <source>
        <dbReference type="SAM" id="Phobius"/>
    </source>
</evidence>
<feature type="transmembrane region" description="Helical" evidence="8">
    <location>
        <begin position="197"/>
        <end position="216"/>
    </location>
</feature>
<accession>A0ABU3DBY7</accession>
<keyword evidence="7 8" id="KW-0472">Membrane</keyword>
<feature type="transmembrane region" description="Helical" evidence="8">
    <location>
        <begin position="123"/>
        <end position="146"/>
    </location>
</feature>
<feature type="transmembrane region" description="Helical" evidence="8">
    <location>
        <begin position="87"/>
        <end position="111"/>
    </location>
</feature>
<evidence type="ECO:0000313" key="11">
    <source>
        <dbReference type="Proteomes" id="UP001265259"/>
    </source>
</evidence>
<proteinExistence type="predicted"/>
<evidence type="ECO:0000256" key="1">
    <source>
        <dbReference type="ARBA" id="ARBA00004651"/>
    </source>
</evidence>
<evidence type="ECO:0000256" key="7">
    <source>
        <dbReference type="ARBA" id="ARBA00023136"/>
    </source>
</evidence>
<evidence type="ECO:0000256" key="6">
    <source>
        <dbReference type="ARBA" id="ARBA00022989"/>
    </source>
</evidence>
<evidence type="ECO:0000313" key="10">
    <source>
        <dbReference type="EMBL" id="MDT0681226.1"/>
    </source>
</evidence>
<dbReference type="EC" id="2.4.-.-" evidence="10"/>
<dbReference type="Pfam" id="PF13231">
    <property type="entry name" value="PMT_2"/>
    <property type="match status" value="1"/>
</dbReference>
<comment type="subcellular location">
    <subcellularLocation>
        <location evidence="1">Cell membrane</location>
        <topology evidence="1">Multi-pass membrane protein</topology>
    </subcellularLocation>
</comment>
<sequence>MPRSVVTPNEWLPRAALIVLAVTALRVALLAQGATDLFVDEAQYWLWGQTLDFGYYSKPPMIAWVIRAATELGGSDAPFWVRLPAPLFHAATALILGAIASRLWAGAAIWVSAIYVTLPMVAVGSYLISTDTIMFPFLAAGLLLWIGVPGGTRGRAFAAGVALGLAFLSKYAAIYYLPCAALAAFFPEARPTWRQALLALGAFALTIAPNVAWNIAHGLSTVEHTMDNADWVREGGGGGLLWRDLGTFFASQFAVFGPVLFAVLLWMGGRLRRAPLRIPILFALPIVAFVCVQALLGGAYANWAAAAYLAGTVAVVPWLLAAGQGWASFPPAHPIPALWWWRTGRPWLWGSLVLHGAFCLAIPLLTAFGTHLAAGPDDRLILARYLGRDEMSGAIVRAARDTGAEAIVADDRDVLADLFYSERDTGIAIYSVPPEGRAMNHYAQSFPWPGGDAPFLLVTKRDRLPEGCAAERLTRLAPARGAYRDRKQTLWLAGPECPLR</sequence>
<evidence type="ECO:0000256" key="3">
    <source>
        <dbReference type="ARBA" id="ARBA00022676"/>
    </source>
</evidence>
<dbReference type="Proteomes" id="UP001265259">
    <property type="component" value="Unassembled WGS sequence"/>
</dbReference>
<keyword evidence="11" id="KW-1185">Reference proteome</keyword>
<keyword evidence="3 10" id="KW-0328">Glycosyltransferase</keyword>
<dbReference type="RefSeq" id="WP_311688743.1">
    <property type="nucleotide sequence ID" value="NZ_JAVRHL010000001.1"/>
</dbReference>
<keyword evidence="6 8" id="KW-1133">Transmembrane helix</keyword>
<evidence type="ECO:0000256" key="2">
    <source>
        <dbReference type="ARBA" id="ARBA00022475"/>
    </source>
</evidence>
<evidence type="ECO:0000259" key="9">
    <source>
        <dbReference type="Pfam" id="PF13231"/>
    </source>
</evidence>
<dbReference type="EMBL" id="JAVRHL010000001">
    <property type="protein sequence ID" value="MDT0681226.1"/>
    <property type="molecule type" value="Genomic_DNA"/>
</dbReference>
<protein>
    <submittedName>
        <fullName evidence="10">Glycosyltransferase family 39 protein</fullName>
        <ecNumber evidence="10">2.4.-.-</ecNumber>
    </submittedName>
</protein>
<feature type="transmembrane region" description="Helical" evidence="8">
    <location>
        <begin position="306"/>
        <end position="327"/>
    </location>
</feature>
<keyword evidence="5 8" id="KW-0812">Transmembrane</keyword>
<dbReference type="PANTHER" id="PTHR33908:SF11">
    <property type="entry name" value="MEMBRANE PROTEIN"/>
    <property type="match status" value="1"/>
</dbReference>
<evidence type="ECO:0000256" key="5">
    <source>
        <dbReference type="ARBA" id="ARBA00022692"/>
    </source>
</evidence>
<feature type="transmembrane region" description="Helical" evidence="8">
    <location>
        <begin position="347"/>
        <end position="369"/>
    </location>
</feature>
<comment type="caution">
    <text evidence="10">The sequence shown here is derived from an EMBL/GenBank/DDBJ whole genome shotgun (WGS) entry which is preliminary data.</text>
</comment>